<dbReference type="AlphaFoldDB" id="A0A382GSV8"/>
<evidence type="ECO:0000313" key="1">
    <source>
        <dbReference type="EMBL" id="SVB78059.1"/>
    </source>
</evidence>
<dbReference type="InterPro" id="IPR012338">
    <property type="entry name" value="Beta-lactam/transpept-like"/>
</dbReference>
<name>A0A382GSV8_9ZZZZ</name>
<dbReference type="Gene3D" id="3.40.710.10">
    <property type="entry name" value="DD-peptidase/beta-lactamase superfamily"/>
    <property type="match status" value="1"/>
</dbReference>
<dbReference type="SUPFAM" id="SSF56601">
    <property type="entry name" value="beta-lactamase/transpeptidase-like"/>
    <property type="match status" value="1"/>
</dbReference>
<dbReference type="EMBL" id="UINC01057180">
    <property type="protein sequence ID" value="SVB78059.1"/>
    <property type="molecule type" value="Genomic_DNA"/>
</dbReference>
<sequence>MKKLLVILVLSLLFSGNIYAETKKKEKVKIYKGWSIPQYVKPDPNLATIKHYFKKDYKLIKDPQMGFYKIKSKGNHKKFEKQLEDSQFLKDQMNSTSLLSYLYYEKGRLVYDEITPKKRLGKLYKNNTPWISNSVGKSIVSYLIGNAICEGYIESIDVKINDWPLIENTLYHNQKLIDLLNMNAGDKKYVSDSDGMRSTGRWYNVHSIKSFADRELKNSKPIQYSKRKHYYNGLNTNIIVNYLVHKTDYNFQEFLDRTFQKKINNQYTVRSKKNMFQRNDNGKMTNTKMNVKDGTSSYGFFASRYDYLRIAKAILDDWKNDTCVGKYLKKLVKNKIPQKRYMEKEKGYRFSSKSYAGQFHLDYLGLEERNIFGLNGNGGQHIMIDFDESRIIVINTVHTDYNFKRLVLDVLKNGRIK</sequence>
<organism evidence="1">
    <name type="scientific">marine metagenome</name>
    <dbReference type="NCBI Taxonomy" id="408172"/>
    <lineage>
        <taxon>unclassified sequences</taxon>
        <taxon>metagenomes</taxon>
        <taxon>ecological metagenomes</taxon>
    </lineage>
</organism>
<protein>
    <recommendedName>
        <fullName evidence="2">Beta-lactamase-related domain-containing protein</fullName>
    </recommendedName>
</protein>
<proteinExistence type="predicted"/>
<accession>A0A382GSV8</accession>
<gene>
    <name evidence="1" type="ORF">METZ01_LOCUS230913</name>
</gene>
<evidence type="ECO:0008006" key="2">
    <source>
        <dbReference type="Google" id="ProtNLM"/>
    </source>
</evidence>
<reference evidence="1" key="1">
    <citation type="submission" date="2018-05" db="EMBL/GenBank/DDBJ databases">
        <authorList>
            <person name="Lanie J.A."/>
            <person name="Ng W.-L."/>
            <person name="Kazmierczak K.M."/>
            <person name="Andrzejewski T.M."/>
            <person name="Davidsen T.M."/>
            <person name="Wayne K.J."/>
            <person name="Tettelin H."/>
            <person name="Glass J.I."/>
            <person name="Rusch D."/>
            <person name="Podicherti R."/>
            <person name="Tsui H.-C.T."/>
            <person name="Winkler M.E."/>
        </authorList>
    </citation>
    <scope>NUCLEOTIDE SEQUENCE</scope>
</reference>